<dbReference type="PANTHER" id="PTHR43861:SF1">
    <property type="entry name" value="TRANS-ACONITATE 2-METHYLTRANSFERASE"/>
    <property type="match status" value="1"/>
</dbReference>
<proteinExistence type="predicted"/>
<evidence type="ECO:0000259" key="3">
    <source>
        <dbReference type="Pfam" id="PF13649"/>
    </source>
</evidence>
<feature type="domain" description="Methyltransferase" evidence="3">
    <location>
        <begin position="26"/>
        <end position="122"/>
    </location>
</feature>
<dbReference type="Gene3D" id="3.40.50.150">
    <property type="entry name" value="Vaccinia Virus protein VP39"/>
    <property type="match status" value="1"/>
</dbReference>
<name>A0ABU0ZR53_9ACTN</name>
<dbReference type="EC" id="2.1.-.-" evidence="4"/>
<dbReference type="PANTHER" id="PTHR43861">
    <property type="entry name" value="TRANS-ACONITATE 2-METHYLTRANSFERASE-RELATED"/>
    <property type="match status" value="1"/>
</dbReference>
<evidence type="ECO:0000313" key="5">
    <source>
        <dbReference type="Proteomes" id="UP001230908"/>
    </source>
</evidence>
<dbReference type="GO" id="GO:0008168">
    <property type="term" value="F:methyltransferase activity"/>
    <property type="evidence" value="ECO:0007669"/>
    <property type="project" value="UniProtKB-KW"/>
</dbReference>
<sequence length="171" mass="17969">MAGVSAVDRRRWVVEALAVGPDDRLLEIGCGGGTATALAAERLRGGHVLAIDRAASAVRRARERNAAHIRAGTVEVRQADITAVELPERSFDTVFAVNVSLFWLATPPRLLDRIGRLLVPGGTLRVFAERPTHAAVEAVAGQAAAALRTRAFTLVTATVTGTRAAVTATNA</sequence>
<dbReference type="InterPro" id="IPR029063">
    <property type="entry name" value="SAM-dependent_MTases_sf"/>
</dbReference>
<keyword evidence="2 4" id="KW-0808">Transferase</keyword>
<dbReference type="SUPFAM" id="SSF53335">
    <property type="entry name" value="S-adenosyl-L-methionine-dependent methyltransferases"/>
    <property type="match status" value="1"/>
</dbReference>
<keyword evidence="1 4" id="KW-0489">Methyltransferase</keyword>
<dbReference type="RefSeq" id="WP_308716766.1">
    <property type="nucleotide sequence ID" value="NZ_JAVHUY010000042.1"/>
</dbReference>
<dbReference type="CDD" id="cd02440">
    <property type="entry name" value="AdoMet_MTases"/>
    <property type="match status" value="1"/>
</dbReference>
<accession>A0ABU0ZR53</accession>
<evidence type="ECO:0000256" key="2">
    <source>
        <dbReference type="ARBA" id="ARBA00022679"/>
    </source>
</evidence>
<evidence type="ECO:0000313" key="4">
    <source>
        <dbReference type="EMBL" id="MDQ7909506.1"/>
    </source>
</evidence>
<keyword evidence="5" id="KW-1185">Reference proteome</keyword>
<dbReference type="InterPro" id="IPR041698">
    <property type="entry name" value="Methyltransf_25"/>
</dbReference>
<evidence type="ECO:0000256" key="1">
    <source>
        <dbReference type="ARBA" id="ARBA00022603"/>
    </source>
</evidence>
<comment type="caution">
    <text evidence="4">The sequence shown here is derived from an EMBL/GenBank/DDBJ whole genome shotgun (WGS) entry which is preliminary data.</text>
</comment>
<gene>
    <name evidence="4" type="ORF">RB614_33785</name>
</gene>
<protein>
    <submittedName>
        <fullName evidence="4">Class I SAM-dependent methyltransferase</fullName>
        <ecNumber evidence="4">2.1.-.-</ecNumber>
    </submittedName>
</protein>
<dbReference type="GO" id="GO:0032259">
    <property type="term" value="P:methylation"/>
    <property type="evidence" value="ECO:0007669"/>
    <property type="project" value="UniProtKB-KW"/>
</dbReference>
<dbReference type="Proteomes" id="UP001230908">
    <property type="component" value="Unassembled WGS sequence"/>
</dbReference>
<reference evidence="4 5" key="1">
    <citation type="submission" date="2023-08" db="EMBL/GenBank/DDBJ databases">
        <title>Phytohabitans sansha sp. nov., isolated from marine sediment.</title>
        <authorList>
            <person name="Zhao Y."/>
            <person name="Yi K."/>
        </authorList>
    </citation>
    <scope>NUCLEOTIDE SEQUENCE [LARGE SCALE GENOMIC DNA]</scope>
    <source>
        <strain evidence="4 5">ZYX-F-186</strain>
    </source>
</reference>
<dbReference type="Pfam" id="PF13649">
    <property type="entry name" value="Methyltransf_25"/>
    <property type="match status" value="1"/>
</dbReference>
<organism evidence="4 5">
    <name type="scientific">Phytohabitans maris</name>
    <dbReference type="NCBI Taxonomy" id="3071409"/>
    <lineage>
        <taxon>Bacteria</taxon>
        <taxon>Bacillati</taxon>
        <taxon>Actinomycetota</taxon>
        <taxon>Actinomycetes</taxon>
        <taxon>Micromonosporales</taxon>
        <taxon>Micromonosporaceae</taxon>
    </lineage>
</organism>
<dbReference type="EMBL" id="JAVHUY010000042">
    <property type="protein sequence ID" value="MDQ7909506.1"/>
    <property type="molecule type" value="Genomic_DNA"/>
</dbReference>